<dbReference type="STRING" id="380244.SAMN05216298_3011"/>
<dbReference type="Gene3D" id="3.40.50.720">
    <property type="entry name" value="NAD(P)-binding Rossmann-like Domain"/>
    <property type="match status" value="1"/>
</dbReference>
<evidence type="ECO:0000313" key="2">
    <source>
        <dbReference type="EMBL" id="SDL19793.1"/>
    </source>
</evidence>
<sequence length="279" mass="30070">MARMYLVSGATGNVGGEVVRALADRGLPVRALVRSAARWKPVAHVEAAEADLNELATLDPWLDGVEAAFLLPGFPDMPGLYRRLRDAGVRRVVQLSGSSAESGDGTNAVTAMMLDTEAAARESGVPWTVVRPSGFMSNTLRWLPQLREGDVVRAPWGEIAVACIDPADIAAVAVAALTSEGHEGAVHRISGPRAMLPAEQIAVLAQVLDRPLRFEGLTAEETRAELEATMPQPFVDAFLDFYVEGSLDESPVFSTVEDLLGRPPRTFEQWAAEHADDFR</sequence>
<dbReference type="AlphaFoldDB" id="A0A1G9I4R9"/>
<dbReference type="Proteomes" id="UP000198662">
    <property type="component" value="Unassembled WGS sequence"/>
</dbReference>
<evidence type="ECO:0000259" key="1">
    <source>
        <dbReference type="Pfam" id="PF13460"/>
    </source>
</evidence>
<dbReference type="PANTHER" id="PTHR43162">
    <property type="match status" value="1"/>
</dbReference>
<accession>A0A1G9I4R9</accession>
<gene>
    <name evidence="2" type="ORF">SAMN05216298_3011</name>
</gene>
<name>A0A1G9I4R9_9ACTN</name>
<dbReference type="PANTHER" id="PTHR43162:SF1">
    <property type="entry name" value="PRESTALK A DIFFERENTIATION PROTEIN A"/>
    <property type="match status" value="1"/>
</dbReference>
<keyword evidence="3" id="KW-1185">Reference proteome</keyword>
<dbReference type="Gene3D" id="3.90.25.10">
    <property type="entry name" value="UDP-galactose 4-epimerase, domain 1"/>
    <property type="match status" value="1"/>
</dbReference>
<reference evidence="3" key="1">
    <citation type="submission" date="2016-10" db="EMBL/GenBank/DDBJ databases">
        <authorList>
            <person name="Varghese N."/>
            <person name="Submissions S."/>
        </authorList>
    </citation>
    <scope>NUCLEOTIDE SEQUENCE [LARGE SCALE GENOMIC DNA]</scope>
    <source>
        <strain evidence="3">CGMCC 4.3147</strain>
    </source>
</reference>
<proteinExistence type="predicted"/>
<evidence type="ECO:0000313" key="3">
    <source>
        <dbReference type="Proteomes" id="UP000198662"/>
    </source>
</evidence>
<dbReference type="InterPro" id="IPR051604">
    <property type="entry name" value="Ergot_Alk_Oxidoreductase"/>
</dbReference>
<dbReference type="EMBL" id="FNGF01000004">
    <property type="protein sequence ID" value="SDL19793.1"/>
    <property type="molecule type" value="Genomic_DNA"/>
</dbReference>
<dbReference type="InterPro" id="IPR016040">
    <property type="entry name" value="NAD(P)-bd_dom"/>
</dbReference>
<dbReference type="Pfam" id="PF13460">
    <property type="entry name" value="NAD_binding_10"/>
    <property type="match status" value="1"/>
</dbReference>
<dbReference type="InterPro" id="IPR036291">
    <property type="entry name" value="NAD(P)-bd_dom_sf"/>
</dbReference>
<dbReference type="SUPFAM" id="SSF51735">
    <property type="entry name" value="NAD(P)-binding Rossmann-fold domains"/>
    <property type="match status" value="1"/>
</dbReference>
<feature type="domain" description="NAD(P)-binding" evidence="1">
    <location>
        <begin position="9"/>
        <end position="179"/>
    </location>
</feature>
<protein>
    <submittedName>
        <fullName evidence="2">Uncharacterized conserved protein YbjT, contains NAD(P)-binding and DUF2867 domains</fullName>
    </submittedName>
</protein>
<organism evidence="2 3">
    <name type="scientific">Glycomyces sambucus</name>
    <dbReference type="NCBI Taxonomy" id="380244"/>
    <lineage>
        <taxon>Bacteria</taxon>
        <taxon>Bacillati</taxon>
        <taxon>Actinomycetota</taxon>
        <taxon>Actinomycetes</taxon>
        <taxon>Glycomycetales</taxon>
        <taxon>Glycomycetaceae</taxon>
        <taxon>Glycomyces</taxon>
    </lineage>
</organism>